<reference evidence="6" key="1">
    <citation type="submission" date="2019-12" db="EMBL/GenBank/DDBJ databases">
        <title>Identification of a novel metallo-beta-lactamase in a foodborne Vibrio alginolyticus isolate from China.</title>
        <authorList>
            <person name="Zheng Z."/>
            <person name="Ye L."/>
            <person name="Chen S."/>
        </authorList>
    </citation>
    <scope>NUCLEOTIDE SEQUENCE</scope>
    <source>
        <strain evidence="6">C1579</strain>
        <plasmid evidence="6">pC1579</plasmid>
    </source>
</reference>
<accession>A0A6M4NLZ1</accession>
<dbReference type="InterPro" id="IPR050090">
    <property type="entry name" value="Tyrosine_recombinase_XerCD"/>
</dbReference>
<evidence type="ECO:0000256" key="3">
    <source>
        <dbReference type="ARBA" id="ARBA00023125"/>
    </source>
</evidence>
<sequence length="219" mass="24506">MMTKSKAKARSLSPREINKVLKRCLLMSNAELKRAALALSFSTLRVSEAAQIIVSDVLSPTGEIKTEIALRAALCKRRKPRVVWLSNQARTLLQEWFDYRKSKQWATTFSTEYQGLNPKSKVLLNQSGRSYSMKRKSRINKAGEAVDYLACDTLELLIRNIYQRCGLKGCSSHTGRRSYGTNMNGLGIELSSIQRALGHADPAMSLEYIDISGEQLSSV</sequence>
<keyword evidence="6" id="KW-0614">Plasmid</keyword>
<feature type="domain" description="Tyr recombinase" evidence="5">
    <location>
        <begin position="7"/>
        <end position="219"/>
    </location>
</feature>
<dbReference type="InterPro" id="IPR011010">
    <property type="entry name" value="DNA_brk_join_enz"/>
</dbReference>
<evidence type="ECO:0000256" key="2">
    <source>
        <dbReference type="ARBA" id="ARBA00022908"/>
    </source>
</evidence>
<dbReference type="EMBL" id="MN865127">
    <property type="protein sequence ID" value="QJR97680.1"/>
    <property type="molecule type" value="Genomic_DNA"/>
</dbReference>
<dbReference type="RefSeq" id="WP_242533004.1">
    <property type="nucleotide sequence ID" value="NZ_JBBLMX010000022.1"/>
</dbReference>
<dbReference type="AlphaFoldDB" id="A0A6M4NLZ1"/>
<keyword evidence="3" id="KW-0238">DNA-binding</keyword>
<geneLocation type="plasmid" evidence="6">
    <name>pC1579</name>
</geneLocation>
<dbReference type="GO" id="GO:0006310">
    <property type="term" value="P:DNA recombination"/>
    <property type="evidence" value="ECO:0007669"/>
    <property type="project" value="UniProtKB-KW"/>
</dbReference>
<dbReference type="SUPFAM" id="SSF56349">
    <property type="entry name" value="DNA breaking-rejoining enzymes"/>
    <property type="match status" value="1"/>
</dbReference>
<protein>
    <submittedName>
        <fullName evidence="6">XerDC-like integrase</fullName>
    </submittedName>
</protein>
<dbReference type="PROSITE" id="PS51898">
    <property type="entry name" value="TYR_RECOMBINASE"/>
    <property type="match status" value="1"/>
</dbReference>
<organism evidence="6">
    <name type="scientific">Vibrio alginolyticus</name>
    <dbReference type="NCBI Taxonomy" id="663"/>
    <lineage>
        <taxon>Bacteria</taxon>
        <taxon>Pseudomonadati</taxon>
        <taxon>Pseudomonadota</taxon>
        <taxon>Gammaproteobacteria</taxon>
        <taxon>Vibrionales</taxon>
        <taxon>Vibrionaceae</taxon>
        <taxon>Vibrio</taxon>
    </lineage>
</organism>
<dbReference type="Pfam" id="PF00589">
    <property type="entry name" value="Phage_integrase"/>
    <property type="match status" value="1"/>
</dbReference>
<dbReference type="GO" id="GO:0003677">
    <property type="term" value="F:DNA binding"/>
    <property type="evidence" value="ECO:0007669"/>
    <property type="project" value="UniProtKB-KW"/>
</dbReference>
<name>A0A6M4NLZ1_VIBAL</name>
<evidence type="ECO:0000256" key="4">
    <source>
        <dbReference type="ARBA" id="ARBA00023172"/>
    </source>
</evidence>
<dbReference type="GO" id="GO:0015074">
    <property type="term" value="P:DNA integration"/>
    <property type="evidence" value="ECO:0007669"/>
    <property type="project" value="UniProtKB-KW"/>
</dbReference>
<dbReference type="PANTHER" id="PTHR30349:SF41">
    <property type="entry name" value="INTEGRASE_RECOMBINASE PROTEIN MJ0367-RELATED"/>
    <property type="match status" value="1"/>
</dbReference>
<evidence type="ECO:0000313" key="6">
    <source>
        <dbReference type="EMBL" id="QJR97680.1"/>
    </source>
</evidence>
<proteinExistence type="inferred from homology"/>
<evidence type="ECO:0000259" key="5">
    <source>
        <dbReference type="PROSITE" id="PS51898"/>
    </source>
</evidence>
<dbReference type="CDD" id="cd00397">
    <property type="entry name" value="DNA_BRE_C"/>
    <property type="match status" value="1"/>
</dbReference>
<comment type="similarity">
    <text evidence="1">Belongs to the 'phage' integrase family.</text>
</comment>
<dbReference type="PANTHER" id="PTHR30349">
    <property type="entry name" value="PHAGE INTEGRASE-RELATED"/>
    <property type="match status" value="1"/>
</dbReference>
<dbReference type="Gene3D" id="1.10.443.10">
    <property type="entry name" value="Intergrase catalytic core"/>
    <property type="match status" value="1"/>
</dbReference>
<dbReference type="InterPro" id="IPR013762">
    <property type="entry name" value="Integrase-like_cat_sf"/>
</dbReference>
<dbReference type="InterPro" id="IPR002104">
    <property type="entry name" value="Integrase_catalytic"/>
</dbReference>
<keyword evidence="2" id="KW-0229">DNA integration</keyword>
<keyword evidence="4" id="KW-0233">DNA recombination</keyword>
<evidence type="ECO:0000256" key="1">
    <source>
        <dbReference type="ARBA" id="ARBA00008857"/>
    </source>
</evidence>